<proteinExistence type="predicted"/>
<dbReference type="EMBL" id="JAOWRF010000133">
    <property type="protein sequence ID" value="MCV3213548.1"/>
    <property type="molecule type" value="Genomic_DNA"/>
</dbReference>
<comment type="caution">
    <text evidence="1">The sequence shown here is derived from an EMBL/GenBank/DDBJ whole genome shotgun (WGS) entry which is preliminary data.</text>
</comment>
<accession>A0ABT3AWP2</accession>
<keyword evidence="2" id="KW-1185">Reference proteome</keyword>
<reference evidence="1 2" key="1">
    <citation type="submission" date="2022-10" db="EMBL/GenBank/DDBJ databases">
        <title>Identification of biosynthetic pathway for the production of the potent trypsin inhibitor radiosumin.</title>
        <authorList>
            <person name="Fewer D.P."/>
            <person name="Delbaje E."/>
            <person name="Ouyang X."/>
            <person name="Agostino P.D."/>
            <person name="Wahlsten M."/>
            <person name="Jokela J."/>
            <person name="Permi P."/>
            <person name="Haapaniemi E."/>
            <person name="Koistinen H."/>
        </authorList>
    </citation>
    <scope>NUCLEOTIDE SEQUENCE [LARGE SCALE GENOMIC DNA]</scope>
    <source>
        <strain evidence="1 2">NIES-515</strain>
    </source>
</reference>
<dbReference type="Proteomes" id="UP001526143">
    <property type="component" value="Unassembled WGS sequence"/>
</dbReference>
<dbReference type="RefSeq" id="WP_263745063.1">
    <property type="nucleotide sequence ID" value="NZ_JAOWRF010000133.1"/>
</dbReference>
<gene>
    <name evidence="1" type="ORF">OGM63_08420</name>
</gene>
<evidence type="ECO:0008006" key="3">
    <source>
        <dbReference type="Google" id="ProtNLM"/>
    </source>
</evidence>
<organism evidence="1 2">
    <name type="scientific">Plectonema radiosum NIES-515</name>
    <dbReference type="NCBI Taxonomy" id="2986073"/>
    <lineage>
        <taxon>Bacteria</taxon>
        <taxon>Bacillati</taxon>
        <taxon>Cyanobacteriota</taxon>
        <taxon>Cyanophyceae</taxon>
        <taxon>Oscillatoriophycideae</taxon>
        <taxon>Oscillatoriales</taxon>
        <taxon>Microcoleaceae</taxon>
        <taxon>Plectonema</taxon>
    </lineage>
</organism>
<evidence type="ECO:0000313" key="1">
    <source>
        <dbReference type="EMBL" id="MCV3213548.1"/>
    </source>
</evidence>
<evidence type="ECO:0000313" key="2">
    <source>
        <dbReference type="Proteomes" id="UP001526143"/>
    </source>
</evidence>
<name>A0ABT3AWP2_9CYAN</name>
<protein>
    <recommendedName>
        <fullName evidence="3">SpoVT-AbrB domain-containing protein</fullName>
    </recommendedName>
</protein>
<sequence>MAINFVAIAILRLILNYEKLCEMSALTLRPSAFKNALGLTQNYTKIELSQQYNRDDHMLNAVEFQAKIQNGLIQIPEEYKQELAEGDDIKVIVLVNKKSSRLIDIIDELTENSIQVDDVLSREEIYNR</sequence>